<dbReference type="GeneID" id="39750283"/>
<comment type="similarity">
    <text evidence="1">Belongs to the SDHAF4 family.</text>
</comment>
<gene>
    <name evidence="2" type="ORF">PGO_143350</name>
</gene>
<name>A0A1Y1JPW8_PLAGO</name>
<protein>
    <submittedName>
        <fullName evidence="2">Uncharacterized protein</fullName>
    </submittedName>
</protein>
<dbReference type="Proteomes" id="UP000195521">
    <property type="component" value="Unassembled WGS sequence"/>
</dbReference>
<dbReference type="RefSeq" id="XP_028546127.1">
    <property type="nucleotide sequence ID" value="XM_028690326.1"/>
</dbReference>
<organism evidence="2 3">
    <name type="scientific">Plasmodium gonderi</name>
    <dbReference type="NCBI Taxonomy" id="77519"/>
    <lineage>
        <taxon>Eukaryota</taxon>
        <taxon>Sar</taxon>
        <taxon>Alveolata</taxon>
        <taxon>Apicomplexa</taxon>
        <taxon>Aconoidasida</taxon>
        <taxon>Haemosporida</taxon>
        <taxon>Plasmodiidae</taxon>
        <taxon>Plasmodium</taxon>
        <taxon>Plasmodium (Plasmodium)</taxon>
    </lineage>
</organism>
<evidence type="ECO:0000313" key="3">
    <source>
        <dbReference type="Proteomes" id="UP000195521"/>
    </source>
</evidence>
<dbReference type="AlphaFoldDB" id="A0A1Y1JPW8"/>
<proteinExistence type="inferred from homology"/>
<dbReference type="OrthoDB" id="387655at2759"/>
<sequence length="149" mass="17751">MTKGCSIIFIKRNKNIFFNLNTCYYYRTAKWMMSKQYICKHFRKCNFAEKTHTIYCEAYSTLERSSNTKENVNNYQGNNEYNDNTLKISETEKTDKTEKITKGTIIEEKEGQIVPGFENNVSQEYGYKYEKHEPTMFGDWSHNCRVTDF</sequence>
<evidence type="ECO:0000256" key="1">
    <source>
        <dbReference type="ARBA" id="ARBA00005701"/>
    </source>
</evidence>
<keyword evidence="3" id="KW-1185">Reference proteome</keyword>
<dbReference type="OMA" id="DWAHNCR"/>
<comment type="caution">
    <text evidence="2">The sequence shown here is derived from an EMBL/GenBank/DDBJ whole genome shotgun (WGS) entry which is preliminary data.</text>
</comment>
<evidence type="ECO:0000313" key="2">
    <source>
        <dbReference type="EMBL" id="GAW83538.1"/>
    </source>
</evidence>
<dbReference type="InterPro" id="IPR012875">
    <property type="entry name" value="SDHF4"/>
</dbReference>
<reference evidence="3" key="1">
    <citation type="submission" date="2017-04" db="EMBL/GenBank/DDBJ databases">
        <title>Plasmodium gonderi genome.</title>
        <authorList>
            <person name="Arisue N."/>
            <person name="Honma H."/>
            <person name="Kawai S."/>
            <person name="Tougan T."/>
            <person name="Tanabe K."/>
            <person name="Horii T."/>
        </authorList>
    </citation>
    <scope>NUCLEOTIDE SEQUENCE [LARGE SCALE GENOMIC DNA]</scope>
    <source>
        <strain evidence="3">ATCC 30045</strain>
    </source>
</reference>
<dbReference type="EMBL" id="BDQF01000015">
    <property type="protein sequence ID" value="GAW83538.1"/>
    <property type="molecule type" value="Genomic_DNA"/>
</dbReference>
<accession>A0A1Y1JPW8</accession>
<dbReference type="Pfam" id="PF07896">
    <property type="entry name" value="DUF1674"/>
    <property type="match status" value="1"/>
</dbReference>